<proteinExistence type="predicted"/>
<sequence length="170" mass="18906">MIAVRPRPLPVWLPFKARLVPVLSTMAGSAVVLLPIVAVGPSMPPFGLLILLAWRLLRPEMWPAWVALPLGLFDDLLSGQMLGTSMAIWTVASLIFDWIDHHLLWRDFWMEWALASLTILFAVVGGWAVSRSYIAYGSVVVAMPQAILAVLVFPALVRLVAALDRWRLAR</sequence>
<feature type="transmembrane region" description="Helical" evidence="1">
    <location>
        <begin position="108"/>
        <end position="128"/>
    </location>
</feature>
<feature type="transmembrane region" description="Helical" evidence="1">
    <location>
        <begin position="134"/>
        <end position="161"/>
    </location>
</feature>
<gene>
    <name evidence="2" type="ORF">FYJ91_00730</name>
</gene>
<comment type="caution">
    <text evidence="2">The sequence shown here is derived from an EMBL/GenBank/DDBJ whole genome shotgun (WGS) entry which is preliminary data.</text>
</comment>
<dbReference type="Proteomes" id="UP000322077">
    <property type="component" value="Unassembled WGS sequence"/>
</dbReference>
<keyword evidence="3" id="KW-1185">Reference proteome</keyword>
<dbReference type="AlphaFoldDB" id="A0A5D9C9W4"/>
<name>A0A5D9C9W4_9SPHN</name>
<accession>A0A5D9C9W4</accession>
<evidence type="ECO:0000313" key="2">
    <source>
        <dbReference type="EMBL" id="TZG28708.1"/>
    </source>
</evidence>
<keyword evidence="1" id="KW-0812">Transmembrane</keyword>
<reference evidence="2 3" key="1">
    <citation type="submission" date="2019-08" db="EMBL/GenBank/DDBJ databases">
        <authorList>
            <person name="Wang G."/>
            <person name="Xu Z."/>
        </authorList>
    </citation>
    <scope>NUCLEOTIDE SEQUENCE [LARGE SCALE GENOMIC DNA]</scope>
    <source>
        <strain evidence="2 3">ZX</strain>
    </source>
</reference>
<evidence type="ECO:0000313" key="3">
    <source>
        <dbReference type="Proteomes" id="UP000322077"/>
    </source>
</evidence>
<protein>
    <submittedName>
        <fullName evidence="2">Rod shape-determining protein MreD</fullName>
    </submittedName>
</protein>
<keyword evidence="1" id="KW-0472">Membrane</keyword>
<organism evidence="2 3">
    <name type="scientific">Sphingomonas montanisoli</name>
    <dbReference type="NCBI Taxonomy" id="2606412"/>
    <lineage>
        <taxon>Bacteria</taxon>
        <taxon>Pseudomonadati</taxon>
        <taxon>Pseudomonadota</taxon>
        <taxon>Alphaproteobacteria</taxon>
        <taxon>Sphingomonadales</taxon>
        <taxon>Sphingomonadaceae</taxon>
        <taxon>Sphingomonas</taxon>
    </lineage>
</organism>
<keyword evidence="1" id="KW-1133">Transmembrane helix</keyword>
<feature type="transmembrane region" description="Helical" evidence="1">
    <location>
        <begin position="77"/>
        <end position="96"/>
    </location>
</feature>
<evidence type="ECO:0000256" key="1">
    <source>
        <dbReference type="SAM" id="Phobius"/>
    </source>
</evidence>
<dbReference type="RefSeq" id="WP_149520373.1">
    <property type="nucleotide sequence ID" value="NZ_VTOU01000001.1"/>
</dbReference>
<dbReference type="EMBL" id="VTOU01000001">
    <property type="protein sequence ID" value="TZG28708.1"/>
    <property type="molecule type" value="Genomic_DNA"/>
</dbReference>